<feature type="domain" description="SLH" evidence="2">
    <location>
        <begin position="900"/>
        <end position="967"/>
    </location>
</feature>
<evidence type="ECO:0000313" key="4">
    <source>
        <dbReference type="Proteomes" id="UP000003111"/>
    </source>
</evidence>
<comment type="caution">
    <text evidence="3">The sequence shown here is derived from an EMBL/GenBank/DDBJ whole genome shotgun (WGS) entry which is preliminary data.</text>
</comment>
<accession>E2SF77</accession>
<dbReference type="HOGENOM" id="CLU_295386_0_0_11"/>
<evidence type="ECO:0000259" key="2">
    <source>
        <dbReference type="PROSITE" id="PS51272"/>
    </source>
</evidence>
<protein>
    <recommendedName>
        <fullName evidence="2">SLH domain-containing protein</fullName>
    </recommendedName>
</protein>
<dbReference type="SUPFAM" id="SSF55486">
    <property type="entry name" value="Metalloproteases ('zincins'), catalytic domain"/>
    <property type="match status" value="1"/>
</dbReference>
<sequence>MTRYGVARWVAVVLVAPVLVVTPAAGVEAPPEPPSLTSLPDGSLDYAAPQLADEPTTTVVGELEVAIVEPSPGEPGGAAYAIDSGDGLIPLDIELPEGTASGAEVTAELVESPELESARAGRPAGEVEVASATVESRVAAAATPAAKRAYVAISTQGSEPTNGAVEAAVDETMGWWLDEGDGAITTFTRPVATQTFSEACSTGNWPATVSAASALFPQVNFGNGSGNHLIIVGANCGGTGLGRFGDSLDDGGWTIATWSASVGVLTMIHEVGHNVGLEHAGITGCTGCNAEYGNVFSVMGLGLSFNFNGNPVFFTEPALGSAYREQLEVDGPGEISAWQRSGSAEATVVLSPRAGETGTRGVQVAAAGDVTYWVDYRDGTGRDEGTFYDTSFNFSSWGGMTFDAGVTIVRQAVPRGETTLRPDGNSAEWQAGQTFDDGTVRIEVQSIGGGTATVRVHDVVALGAPDTTAPVVAFSSPPTSVVQGSSPVFAFTVDDAGAEKECRVDLGPWGNCTAALSHTVNTSALSVGAHSVSVRATDGAGNVGSATANFQVTAVPDTTAPVVAFTNPPTTAVQGSSPVFAFTVDDGSAVKQCRVDLGPWGSCTAALSHTVNTSGLLVGAHSVSVRATDGAGNVGSATANFQVTAVPDTTAPVVAFTNPPTSVVQGSSPVFAFTVDDGSAVKQCRVDLGPWGSCTAALSHTVNTSALSVGAHSVSVRATDGAGNVGSATANFQVTAVPDTTAPVVAFSNPPTSVVQGSSPVFAFTVDDAGAEKECRVDNGAWTACTAALSHTVNTSALSVGAHSVSVRATDAALNVGSATANFQVTAVPDAPSFTDVSGNHIFRTEILWLASTGITTGYDNGNGTKRFEPSAPVLREQMAAFLYRFETMRNGEPVVDLPATSPFTDVPTTHVFYKQMVWLSEQGITTGYDNGNGTKRFEPSAPVLREQMAAFLYRFDEQGYEDSDGATFADVSPAFVFFDEIEWLASTGITTGYTDGGVVTFRGGQPVLREQMAAFLYRYDRLP</sequence>
<evidence type="ECO:0000256" key="1">
    <source>
        <dbReference type="SAM" id="SignalP"/>
    </source>
</evidence>
<gene>
    <name evidence="3" type="ORF">HMPREF0063_12686</name>
</gene>
<name>E2SF77_9ACTN</name>
<reference evidence="3" key="1">
    <citation type="submission" date="2010-08" db="EMBL/GenBank/DDBJ databases">
        <authorList>
            <person name="Muzny D."/>
            <person name="Qin X."/>
            <person name="Buhay C."/>
            <person name="Dugan-Rocha S."/>
            <person name="Ding Y."/>
            <person name="Chen G."/>
            <person name="Hawes A."/>
            <person name="Holder M."/>
            <person name="Jhangiani S."/>
            <person name="Johnson A."/>
            <person name="Khan Z."/>
            <person name="Li Z."/>
            <person name="Liu W."/>
            <person name="Liu X."/>
            <person name="Perez L."/>
            <person name="Shen H."/>
            <person name="Wang Q."/>
            <person name="Watt J."/>
            <person name="Xi L."/>
            <person name="Xin Y."/>
            <person name="Zhou J."/>
            <person name="Deng J."/>
            <person name="Jiang H."/>
            <person name="Liu Y."/>
            <person name="Qu J."/>
            <person name="Song X.-Z."/>
            <person name="Zhang L."/>
            <person name="Villasana D."/>
            <person name="Johnson A."/>
            <person name="Liu J."/>
            <person name="Liyanage D."/>
            <person name="Lorensuhewa L."/>
            <person name="Robinson T."/>
            <person name="Song A."/>
            <person name="Song B.-B."/>
            <person name="Dinh H."/>
            <person name="Thornton R."/>
            <person name="Coyle M."/>
            <person name="Francisco L."/>
            <person name="Jackson L."/>
            <person name="Javaid M."/>
            <person name="Korchina V."/>
            <person name="Kovar C."/>
            <person name="Mata R."/>
            <person name="Mathew T."/>
            <person name="Ngo R."/>
            <person name="Nguyen L."/>
            <person name="Nguyen N."/>
            <person name="Okwuonu G."/>
            <person name="Ongeri F."/>
            <person name="Pham C."/>
            <person name="Simmons D."/>
            <person name="Wilczek-Boney K."/>
            <person name="Hale W."/>
            <person name="Jakkamsetti A."/>
            <person name="Pham P."/>
            <person name="Ruth R."/>
            <person name="San Lucas F."/>
            <person name="Warren J."/>
            <person name="Zhang J."/>
            <person name="Zhao Z."/>
            <person name="Zhou C."/>
            <person name="Zhu D."/>
            <person name="Lee S."/>
            <person name="Bess C."/>
            <person name="Blankenburg K."/>
            <person name="Forbes L."/>
            <person name="Fu Q."/>
            <person name="Gubbala S."/>
            <person name="Hirani K."/>
            <person name="Jayaseelan J.C."/>
            <person name="Lara F."/>
            <person name="Munidasa M."/>
            <person name="Palculict T."/>
            <person name="Patil S."/>
            <person name="Pu L.-L."/>
            <person name="Saada N."/>
            <person name="Tang L."/>
            <person name="Weissenberger G."/>
            <person name="Zhu Y."/>
            <person name="Hemphill L."/>
            <person name="Shang Y."/>
            <person name="Youmans B."/>
            <person name="Ayvaz T."/>
            <person name="Ross M."/>
            <person name="Santibanez J."/>
            <person name="Aqrawi P."/>
            <person name="Gross S."/>
            <person name="Joshi V."/>
            <person name="Fowler G."/>
            <person name="Nazareth L."/>
            <person name="Reid J."/>
            <person name="Worley K."/>
            <person name="Petrosino J."/>
            <person name="Highlander S."/>
            <person name="Gibbs R."/>
        </authorList>
    </citation>
    <scope>NUCLEOTIDE SEQUENCE [LARGE SCALE GENOMIC DNA]</scope>
    <source>
        <strain evidence="3">DSM 15272</strain>
    </source>
</reference>
<dbReference type="GO" id="GO:0008237">
    <property type="term" value="F:metallopeptidase activity"/>
    <property type="evidence" value="ECO:0007669"/>
    <property type="project" value="InterPro"/>
</dbReference>
<dbReference type="Proteomes" id="UP000003111">
    <property type="component" value="Unassembled WGS sequence"/>
</dbReference>
<dbReference type="InterPro" id="IPR024079">
    <property type="entry name" value="MetalloPept_cat_dom_sf"/>
</dbReference>
<dbReference type="InterPro" id="IPR051465">
    <property type="entry name" value="Cell_Envelope_Struct_Comp"/>
</dbReference>
<dbReference type="EMBL" id="ACLF03000011">
    <property type="protein sequence ID" value="EFQ82162.1"/>
    <property type="molecule type" value="Genomic_DNA"/>
</dbReference>
<dbReference type="RefSeq" id="WP_007079525.1">
    <property type="nucleotide sequence ID" value="NZ_CM001024.1"/>
</dbReference>
<dbReference type="eggNOG" id="COG1404">
    <property type="taxonomic scope" value="Bacteria"/>
</dbReference>
<evidence type="ECO:0000313" key="3">
    <source>
        <dbReference type="EMBL" id="EFQ82162.1"/>
    </source>
</evidence>
<feature type="chain" id="PRO_5038498012" description="SLH domain-containing protein" evidence="1">
    <location>
        <begin position="27"/>
        <end position="1024"/>
    </location>
</feature>
<organism evidence="3 4">
    <name type="scientific">Aeromicrobium marinum DSM 15272</name>
    <dbReference type="NCBI Taxonomy" id="585531"/>
    <lineage>
        <taxon>Bacteria</taxon>
        <taxon>Bacillati</taxon>
        <taxon>Actinomycetota</taxon>
        <taxon>Actinomycetes</taxon>
        <taxon>Propionibacteriales</taxon>
        <taxon>Nocardioidaceae</taxon>
        <taxon>Aeromicrobium</taxon>
    </lineage>
</organism>
<feature type="domain" description="SLH" evidence="2">
    <location>
        <begin position="830"/>
        <end position="897"/>
    </location>
</feature>
<dbReference type="Gene3D" id="3.40.390.10">
    <property type="entry name" value="Collagenase (Catalytic Domain)"/>
    <property type="match status" value="1"/>
</dbReference>
<keyword evidence="1" id="KW-0732">Signal</keyword>
<dbReference type="InterPro" id="IPR001119">
    <property type="entry name" value="SLH_dom"/>
</dbReference>
<proteinExistence type="predicted"/>
<dbReference type="AlphaFoldDB" id="E2SF77"/>
<dbReference type="eggNOG" id="COG2885">
    <property type="taxonomic scope" value="Bacteria"/>
</dbReference>
<dbReference type="STRING" id="585531.HMPREF0063_12686"/>
<dbReference type="Pfam" id="PF00395">
    <property type="entry name" value="SLH"/>
    <property type="match status" value="3"/>
</dbReference>
<keyword evidence="4" id="KW-1185">Reference proteome</keyword>
<dbReference type="PROSITE" id="PS51272">
    <property type="entry name" value="SLH"/>
    <property type="match status" value="3"/>
</dbReference>
<feature type="domain" description="SLH" evidence="2">
    <location>
        <begin position="969"/>
        <end position="1024"/>
    </location>
</feature>
<dbReference type="PANTHER" id="PTHR43308">
    <property type="entry name" value="OUTER MEMBRANE PROTEIN ALPHA-RELATED"/>
    <property type="match status" value="1"/>
</dbReference>
<feature type="signal peptide" evidence="1">
    <location>
        <begin position="1"/>
        <end position="26"/>
    </location>
</feature>